<feature type="compositionally biased region" description="Basic and acidic residues" evidence="1">
    <location>
        <begin position="111"/>
        <end position="136"/>
    </location>
</feature>
<accession>A0ABQ5BR51</accession>
<evidence type="ECO:0008006" key="4">
    <source>
        <dbReference type="Google" id="ProtNLM"/>
    </source>
</evidence>
<dbReference type="PANTHER" id="PTHR33223">
    <property type="entry name" value="CCHC-TYPE DOMAIN-CONTAINING PROTEIN"/>
    <property type="match status" value="1"/>
</dbReference>
<dbReference type="EMBL" id="BQNB010013428">
    <property type="protein sequence ID" value="GJT15839.1"/>
    <property type="molecule type" value="Genomic_DNA"/>
</dbReference>
<evidence type="ECO:0000313" key="2">
    <source>
        <dbReference type="EMBL" id="GJT15839.1"/>
    </source>
</evidence>
<organism evidence="2 3">
    <name type="scientific">Tanacetum coccineum</name>
    <dbReference type="NCBI Taxonomy" id="301880"/>
    <lineage>
        <taxon>Eukaryota</taxon>
        <taxon>Viridiplantae</taxon>
        <taxon>Streptophyta</taxon>
        <taxon>Embryophyta</taxon>
        <taxon>Tracheophyta</taxon>
        <taxon>Spermatophyta</taxon>
        <taxon>Magnoliopsida</taxon>
        <taxon>eudicotyledons</taxon>
        <taxon>Gunneridae</taxon>
        <taxon>Pentapetalae</taxon>
        <taxon>asterids</taxon>
        <taxon>campanulids</taxon>
        <taxon>Asterales</taxon>
        <taxon>Asteraceae</taxon>
        <taxon>Asteroideae</taxon>
        <taxon>Anthemideae</taxon>
        <taxon>Anthemidinae</taxon>
        <taxon>Tanacetum</taxon>
    </lineage>
</organism>
<dbReference type="PANTHER" id="PTHR33223:SF11">
    <property type="entry name" value="ELEMENT PROTEIN, PUTATIVE-RELATED"/>
    <property type="match status" value="1"/>
</dbReference>
<proteinExistence type="predicted"/>
<feature type="compositionally biased region" description="Basic and acidic residues" evidence="1">
    <location>
        <begin position="1"/>
        <end position="16"/>
    </location>
</feature>
<sequence>MVDSKPEGEGAQRVELENTGVGPQEGPTEPAQLTQATPSPAFIKENIDVLRTMIKNTTNRPKQRQLQRSLSMTNLKKKIRTAPEQRACQNDSPMSPPACHEQETEPVLQGKSKEACPKAREVSSDTKGEEGSKDSWEDLSTPYKRPKPTPFTTRITRFKYHEKAKLPRNVKVYEGRRDLEDHLGIFSVASEQEEWPMLVWCKMFGQTLSGAARNWYAKDPTEIHSIKIRMNEGLQAFIDRFKSKSSHIKGVPPVLRISTFMHGHGHPKLAKKLNDKIHKMVDEMFERIRAFIIGDAAAGSAEVARAL</sequence>
<feature type="region of interest" description="Disordered" evidence="1">
    <location>
        <begin position="80"/>
        <end position="150"/>
    </location>
</feature>
<protein>
    <recommendedName>
        <fullName evidence="4">Reverse transcriptase domain-containing protein</fullName>
    </recommendedName>
</protein>
<comment type="caution">
    <text evidence="2">The sequence shown here is derived from an EMBL/GenBank/DDBJ whole genome shotgun (WGS) entry which is preliminary data.</text>
</comment>
<reference evidence="2" key="2">
    <citation type="submission" date="2022-01" db="EMBL/GenBank/DDBJ databases">
        <authorList>
            <person name="Yamashiro T."/>
            <person name="Shiraishi A."/>
            <person name="Satake H."/>
            <person name="Nakayama K."/>
        </authorList>
    </citation>
    <scope>NUCLEOTIDE SEQUENCE</scope>
</reference>
<feature type="region of interest" description="Disordered" evidence="1">
    <location>
        <begin position="1"/>
        <end position="41"/>
    </location>
</feature>
<evidence type="ECO:0000256" key="1">
    <source>
        <dbReference type="SAM" id="MobiDB-lite"/>
    </source>
</evidence>
<keyword evidence="3" id="KW-1185">Reference proteome</keyword>
<reference evidence="2" key="1">
    <citation type="journal article" date="2022" name="Int. J. Mol. Sci.">
        <title>Draft Genome of Tanacetum Coccineum: Genomic Comparison of Closely Related Tanacetum-Family Plants.</title>
        <authorList>
            <person name="Yamashiro T."/>
            <person name="Shiraishi A."/>
            <person name="Nakayama K."/>
            <person name="Satake H."/>
        </authorList>
    </citation>
    <scope>NUCLEOTIDE SEQUENCE</scope>
</reference>
<dbReference type="Proteomes" id="UP001151760">
    <property type="component" value="Unassembled WGS sequence"/>
</dbReference>
<gene>
    <name evidence="2" type="ORF">Tco_0874545</name>
</gene>
<name>A0ABQ5BR51_9ASTR</name>
<evidence type="ECO:0000313" key="3">
    <source>
        <dbReference type="Proteomes" id="UP001151760"/>
    </source>
</evidence>